<sequence>MGRKTLIATGILVAAATAGCGAAGTSAGGATATTPSVTSAAQPVTTSAELPSPPATSAAAGTSAAAPAQPPRGIADVEAADGAASSSDCKAADLALSITGGEGAAGTVYRTLVFTNSGSRTCTIQGFPGVSYVAGDDGHQVGPAAFRVGTKGAPVTLAPGGKASTDIGFVNVQNFDPSACQPTEVRGLRIYPPHDTAAMFLPLQGTGCAATPPSNQLTVKTVTG</sequence>
<keyword evidence="2" id="KW-0732">Signal</keyword>
<evidence type="ECO:0000259" key="3">
    <source>
        <dbReference type="Pfam" id="PF14016"/>
    </source>
</evidence>
<dbReference type="STRING" id="1193682.BJP25_00545"/>
<accession>A0A1Q9LM95</accession>
<evidence type="ECO:0000256" key="2">
    <source>
        <dbReference type="SAM" id="SignalP"/>
    </source>
</evidence>
<protein>
    <recommendedName>
        <fullName evidence="3">DUF4232 domain-containing protein</fullName>
    </recommendedName>
</protein>
<proteinExistence type="predicted"/>
<comment type="caution">
    <text evidence="4">The sequence shown here is derived from an EMBL/GenBank/DDBJ whole genome shotgun (WGS) entry which is preliminary data.</text>
</comment>
<dbReference type="InterPro" id="IPR025326">
    <property type="entry name" value="DUF4232"/>
</dbReference>
<dbReference type="EMBL" id="MKQR01000012">
    <property type="protein sequence ID" value="OLR93141.1"/>
    <property type="molecule type" value="Genomic_DNA"/>
</dbReference>
<feature type="domain" description="DUF4232" evidence="3">
    <location>
        <begin position="89"/>
        <end position="222"/>
    </location>
</feature>
<evidence type="ECO:0000313" key="5">
    <source>
        <dbReference type="Proteomes" id="UP000186040"/>
    </source>
</evidence>
<keyword evidence="5" id="KW-1185">Reference proteome</keyword>
<gene>
    <name evidence="4" type="ORF">BJP25_00545</name>
</gene>
<dbReference type="Proteomes" id="UP000186040">
    <property type="component" value="Unassembled WGS sequence"/>
</dbReference>
<feature type="chain" id="PRO_5038945244" description="DUF4232 domain-containing protein" evidence="2">
    <location>
        <begin position="23"/>
        <end position="224"/>
    </location>
</feature>
<name>A0A1Q9LM95_9PSEU</name>
<feature type="region of interest" description="Disordered" evidence="1">
    <location>
        <begin position="25"/>
        <end position="71"/>
    </location>
</feature>
<dbReference type="AlphaFoldDB" id="A0A1Q9LM95"/>
<organism evidence="4 5">
    <name type="scientific">Actinokineospora bangkokensis</name>
    <dbReference type="NCBI Taxonomy" id="1193682"/>
    <lineage>
        <taxon>Bacteria</taxon>
        <taxon>Bacillati</taxon>
        <taxon>Actinomycetota</taxon>
        <taxon>Actinomycetes</taxon>
        <taxon>Pseudonocardiales</taxon>
        <taxon>Pseudonocardiaceae</taxon>
        <taxon>Actinokineospora</taxon>
    </lineage>
</organism>
<feature type="signal peptide" evidence="2">
    <location>
        <begin position="1"/>
        <end position="22"/>
    </location>
</feature>
<reference evidence="4 5" key="1">
    <citation type="submission" date="2016-10" db="EMBL/GenBank/DDBJ databases">
        <title>The Draft Genome Sequence of Actinokineospora bangkokensis 44EHWT reveals the biosynthetic pathway of antifungal compounds Thailandins with unusual extender unit butylmalonyl-CoA.</title>
        <authorList>
            <person name="Greule A."/>
            <person name="Intra B."/>
            <person name="Flemming S."/>
            <person name="Rommel M.G."/>
            <person name="Panbangred W."/>
            <person name="Bechthold A."/>
        </authorList>
    </citation>
    <scope>NUCLEOTIDE SEQUENCE [LARGE SCALE GENOMIC DNA]</scope>
    <source>
        <strain evidence="4 5">44EHW</strain>
    </source>
</reference>
<evidence type="ECO:0000256" key="1">
    <source>
        <dbReference type="SAM" id="MobiDB-lite"/>
    </source>
</evidence>
<dbReference type="PROSITE" id="PS51257">
    <property type="entry name" value="PROKAR_LIPOPROTEIN"/>
    <property type="match status" value="1"/>
</dbReference>
<evidence type="ECO:0000313" key="4">
    <source>
        <dbReference type="EMBL" id="OLR93141.1"/>
    </source>
</evidence>
<dbReference type="Pfam" id="PF14016">
    <property type="entry name" value="DUF4232"/>
    <property type="match status" value="1"/>
</dbReference>
<feature type="compositionally biased region" description="Low complexity" evidence="1">
    <location>
        <begin position="25"/>
        <end position="67"/>
    </location>
</feature>